<sequence length="253" mass="26112">MTNLTGKHAVVTGGGTGVGAAIAETLAHAGARVTVMGRSEAPLKQVAKQHKAIGYTCCDVTDAQAVKSAFREARGVNGAVDMIVANAGAAESKPFAKTTAAEFQAMLDVNLSGVFNCFQAGLSDMELAGEGRMISIASTAGLKGYPYVAGYVAAKHGVVGLTRALALELAQSGVTVNAICPGFIDTPMLERSITNIMEKTGMERAKAERALRAPNPQDRFVTPQEVADMVLWLCSDSARGVNGAALPISGGEI</sequence>
<dbReference type="InterPro" id="IPR050259">
    <property type="entry name" value="SDR"/>
</dbReference>
<dbReference type="GO" id="GO:0032787">
    <property type="term" value="P:monocarboxylic acid metabolic process"/>
    <property type="evidence" value="ECO:0007669"/>
    <property type="project" value="UniProtKB-ARBA"/>
</dbReference>
<proteinExistence type="inferred from homology"/>
<dbReference type="AlphaFoldDB" id="A0A8J7IQM7"/>
<dbReference type="Pfam" id="PF00106">
    <property type="entry name" value="adh_short"/>
    <property type="match status" value="1"/>
</dbReference>
<dbReference type="PRINTS" id="PR00080">
    <property type="entry name" value="SDRFAMILY"/>
</dbReference>
<name>A0A8J7IQM7_9RHOB</name>
<accession>A0A8J7IQM7</accession>
<dbReference type="PANTHER" id="PTHR42879">
    <property type="entry name" value="3-OXOACYL-(ACYL-CARRIER-PROTEIN) REDUCTASE"/>
    <property type="match status" value="1"/>
</dbReference>
<dbReference type="PROSITE" id="PS00061">
    <property type="entry name" value="ADH_SHORT"/>
    <property type="match status" value="1"/>
</dbReference>
<dbReference type="InterPro" id="IPR036291">
    <property type="entry name" value="NAD(P)-bd_dom_sf"/>
</dbReference>
<evidence type="ECO:0000313" key="4">
    <source>
        <dbReference type="EMBL" id="MBI1493566.1"/>
    </source>
</evidence>
<feature type="domain" description="Ketoreductase" evidence="3">
    <location>
        <begin position="7"/>
        <end position="182"/>
    </location>
</feature>
<dbReference type="InterPro" id="IPR057326">
    <property type="entry name" value="KR_dom"/>
</dbReference>
<dbReference type="PRINTS" id="PR00081">
    <property type="entry name" value="GDHRDH"/>
</dbReference>
<evidence type="ECO:0000256" key="2">
    <source>
        <dbReference type="RuleBase" id="RU000363"/>
    </source>
</evidence>
<gene>
    <name evidence="4" type="ORF">H1D41_07980</name>
</gene>
<dbReference type="RefSeq" id="WP_228848405.1">
    <property type="nucleotide sequence ID" value="NZ_JADCKQ010000005.1"/>
</dbReference>
<dbReference type="PANTHER" id="PTHR42879:SF2">
    <property type="entry name" value="3-OXOACYL-[ACYL-CARRIER-PROTEIN] REDUCTASE FABG"/>
    <property type="match status" value="1"/>
</dbReference>
<comment type="caution">
    <text evidence="4">The sequence shown here is derived from an EMBL/GenBank/DDBJ whole genome shotgun (WGS) entry which is preliminary data.</text>
</comment>
<dbReference type="EMBL" id="JADCKQ010000005">
    <property type="protein sequence ID" value="MBI1493566.1"/>
    <property type="molecule type" value="Genomic_DNA"/>
</dbReference>
<dbReference type="CDD" id="cd05233">
    <property type="entry name" value="SDR_c"/>
    <property type="match status" value="1"/>
</dbReference>
<evidence type="ECO:0000313" key="5">
    <source>
        <dbReference type="Proteomes" id="UP000640583"/>
    </source>
</evidence>
<dbReference type="InterPro" id="IPR002347">
    <property type="entry name" value="SDR_fam"/>
</dbReference>
<comment type="similarity">
    <text evidence="1 2">Belongs to the short-chain dehydrogenases/reductases (SDR) family.</text>
</comment>
<evidence type="ECO:0000259" key="3">
    <source>
        <dbReference type="SMART" id="SM00822"/>
    </source>
</evidence>
<dbReference type="SUPFAM" id="SSF51735">
    <property type="entry name" value="NAD(P)-binding Rossmann-fold domains"/>
    <property type="match status" value="1"/>
</dbReference>
<reference evidence="4" key="1">
    <citation type="submission" date="2020-10" db="EMBL/GenBank/DDBJ databases">
        <title>Paenihalocynthiibacter styelae gen. nov., sp. nov., isolated from stalked sea squirt Styela clava.</title>
        <authorList>
            <person name="Kim Y.-O."/>
            <person name="Yoon J.-H."/>
        </authorList>
    </citation>
    <scope>NUCLEOTIDE SEQUENCE</scope>
    <source>
        <strain evidence="4">MYP1-1</strain>
    </source>
</reference>
<dbReference type="FunFam" id="3.40.50.720:FF:000084">
    <property type="entry name" value="Short-chain dehydrogenase reductase"/>
    <property type="match status" value="1"/>
</dbReference>
<dbReference type="Gene3D" id="3.40.50.720">
    <property type="entry name" value="NAD(P)-binding Rossmann-like Domain"/>
    <property type="match status" value="1"/>
</dbReference>
<organism evidence="4 5">
    <name type="scientific">Halocynthiibacter styelae</name>
    <dbReference type="NCBI Taxonomy" id="2761955"/>
    <lineage>
        <taxon>Bacteria</taxon>
        <taxon>Pseudomonadati</taxon>
        <taxon>Pseudomonadota</taxon>
        <taxon>Alphaproteobacteria</taxon>
        <taxon>Rhodobacterales</taxon>
        <taxon>Paracoccaceae</taxon>
        <taxon>Halocynthiibacter</taxon>
    </lineage>
</organism>
<evidence type="ECO:0000256" key="1">
    <source>
        <dbReference type="ARBA" id="ARBA00006484"/>
    </source>
</evidence>
<dbReference type="SMART" id="SM00822">
    <property type="entry name" value="PKS_KR"/>
    <property type="match status" value="1"/>
</dbReference>
<dbReference type="InterPro" id="IPR020904">
    <property type="entry name" value="Sc_DH/Rdtase_CS"/>
</dbReference>
<protein>
    <submittedName>
        <fullName evidence="4">SDR family oxidoreductase</fullName>
    </submittedName>
</protein>
<dbReference type="Proteomes" id="UP000640583">
    <property type="component" value="Unassembled WGS sequence"/>
</dbReference>
<keyword evidence="5" id="KW-1185">Reference proteome</keyword>